<dbReference type="Proteomes" id="UP000694620">
    <property type="component" value="Chromosome 6"/>
</dbReference>
<evidence type="ECO:0000313" key="3">
    <source>
        <dbReference type="Ensembl" id="ENSECRP00000001633.1"/>
    </source>
</evidence>
<dbReference type="SMART" id="SM00431">
    <property type="entry name" value="SCAN"/>
    <property type="match status" value="1"/>
</dbReference>
<reference evidence="3" key="3">
    <citation type="submission" date="2025-09" db="UniProtKB">
        <authorList>
            <consortium name="Ensembl"/>
        </authorList>
    </citation>
    <scope>IDENTIFICATION</scope>
</reference>
<evidence type="ECO:0000256" key="1">
    <source>
        <dbReference type="ARBA" id="ARBA00023242"/>
    </source>
</evidence>
<proteinExistence type="predicted"/>
<reference evidence="3" key="2">
    <citation type="submission" date="2025-08" db="UniProtKB">
        <authorList>
            <consortium name="Ensembl"/>
        </authorList>
    </citation>
    <scope>IDENTIFICATION</scope>
</reference>
<dbReference type="InterPro" id="IPR050916">
    <property type="entry name" value="SCAN-C2H2_zinc_finger"/>
</dbReference>
<dbReference type="AlphaFoldDB" id="A0A8C4RG33"/>
<dbReference type="InterPro" id="IPR003309">
    <property type="entry name" value="SCAN_dom"/>
</dbReference>
<dbReference type="Pfam" id="PF02023">
    <property type="entry name" value="SCAN"/>
    <property type="match status" value="1"/>
</dbReference>
<dbReference type="PANTHER" id="PTHR45935">
    <property type="entry name" value="PROTEIN ZBED8-RELATED"/>
    <property type="match status" value="1"/>
</dbReference>
<dbReference type="PANTHER" id="PTHR45935:SF15">
    <property type="entry name" value="SCAN BOX DOMAIN-CONTAINING PROTEIN"/>
    <property type="match status" value="1"/>
</dbReference>
<keyword evidence="1" id="KW-0539">Nucleus</keyword>
<dbReference type="SUPFAM" id="SSF47353">
    <property type="entry name" value="Retrovirus capsid dimerization domain-like"/>
    <property type="match status" value="1"/>
</dbReference>
<protein>
    <recommendedName>
        <fullName evidence="2">SCAN box domain-containing protein</fullName>
    </recommendedName>
</protein>
<evidence type="ECO:0000259" key="2">
    <source>
        <dbReference type="PROSITE" id="PS50804"/>
    </source>
</evidence>
<feature type="domain" description="SCAN box" evidence="2">
    <location>
        <begin position="19"/>
        <end position="83"/>
    </location>
</feature>
<name>A0A8C4RG33_ERPCA</name>
<sequence>LAIPVDDPLKYDSLKATIPSAKELLTLLNELCTKWLQPNKDSVEQIIEFIVLEQLLEVFDFKLCTWVEEHHPKTSKEAAKLTEIFMSERWFDRSSGHLSSGQSEPWRYKVWAMNCQWVSVTICLTQCY</sequence>
<keyword evidence="4" id="KW-1185">Reference proteome</keyword>
<evidence type="ECO:0000313" key="4">
    <source>
        <dbReference type="Proteomes" id="UP000694620"/>
    </source>
</evidence>
<reference evidence="3" key="1">
    <citation type="submission" date="2021-06" db="EMBL/GenBank/DDBJ databases">
        <authorList>
            <consortium name="Wellcome Sanger Institute Data Sharing"/>
        </authorList>
    </citation>
    <scope>NUCLEOTIDE SEQUENCE [LARGE SCALE GENOMIC DNA]</scope>
</reference>
<dbReference type="InterPro" id="IPR038269">
    <property type="entry name" value="SCAN_sf"/>
</dbReference>
<dbReference type="GeneTree" id="ENSGT01140000284005"/>
<organism evidence="3 4">
    <name type="scientific">Erpetoichthys calabaricus</name>
    <name type="common">Rope fish</name>
    <name type="synonym">Calamoichthys calabaricus</name>
    <dbReference type="NCBI Taxonomy" id="27687"/>
    <lineage>
        <taxon>Eukaryota</taxon>
        <taxon>Metazoa</taxon>
        <taxon>Chordata</taxon>
        <taxon>Craniata</taxon>
        <taxon>Vertebrata</taxon>
        <taxon>Euteleostomi</taxon>
        <taxon>Actinopterygii</taxon>
        <taxon>Polypteriformes</taxon>
        <taxon>Polypteridae</taxon>
        <taxon>Erpetoichthys</taxon>
    </lineage>
</organism>
<dbReference type="Ensembl" id="ENSECRT00000001656.1">
    <property type="protein sequence ID" value="ENSECRP00000001633.1"/>
    <property type="gene ID" value="ENSECRG00000001132.1"/>
</dbReference>
<dbReference type="Gene3D" id="1.10.4020.10">
    <property type="entry name" value="DNA breaking-rejoining enzymes"/>
    <property type="match status" value="1"/>
</dbReference>
<dbReference type="PROSITE" id="PS50804">
    <property type="entry name" value="SCAN_BOX"/>
    <property type="match status" value="1"/>
</dbReference>
<accession>A0A8C4RG33</accession>